<dbReference type="EMBL" id="HACG01032544">
    <property type="protein sequence ID" value="CEK79409.1"/>
    <property type="molecule type" value="Transcribed_RNA"/>
</dbReference>
<gene>
    <name evidence="1" type="primary">ORF115280</name>
</gene>
<proteinExistence type="predicted"/>
<accession>A0A0B7AEI9</accession>
<sequence>MMHGTMMNNQEKCVKVEAWGANSGFGHHEKGICYACTHTSDFSTAYFESF</sequence>
<evidence type="ECO:0000313" key="1">
    <source>
        <dbReference type="EMBL" id="CEK79409.1"/>
    </source>
</evidence>
<protein>
    <submittedName>
        <fullName evidence="1">Uncharacterized protein</fullName>
    </submittedName>
</protein>
<reference evidence="1" key="1">
    <citation type="submission" date="2014-12" db="EMBL/GenBank/DDBJ databases">
        <title>Insight into the proteome of Arion vulgaris.</title>
        <authorList>
            <person name="Aradska J."/>
            <person name="Bulat T."/>
            <person name="Smidak R."/>
            <person name="Sarate P."/>
            <person name="Gangsoo J."/>
            <person name="Sialana F."/>
            <person name="Bilban M."/>
            <person name="Lubec G."/>
        </authorList>
    </citation>
    <scope>NUCLEOTIDE SEQUENCE</scope>
    <source>
        <tissue evidence="1">Skin</tissue>
    </source>
</reference>
<dbReference type="AlphaFoldDB" id="A0A0B7AEI9"/>
<name>A0A0B7AEI9_9EUPU</name>
<organism evidence="1">
    <name type="scientific">Arion vulgaris</name>
    <dbReference type="NCBI Taxonomy" id="1028688"/>
    <lineage>
        <taxon>Eukaryota</taxon>
        <taxon>Metazoa</taxon>
        <taxon>Spiralia</taxon>
        <taxon>Lophotrochozoa</taxon>
        <taxon>Mollusca</taxon>
        <taxon>Gastropoda</taxon>
        <taxon>Heterobranchia</taxon>
        <taxon>Euthyneura</taxon>
        <taxon>Panpulmonata</taxon>
        <taxon>Eupulmonata</taxon>
        <taxon>Stylommatophora</taxon>
        <taxon>Helicina</taxon>
        <taxon>Arionoidea</taxon>
        <taxon>Arionidae</taxon>
        <taxon>Arion</taxon>
    </lineage>
</organism>